<evidence type="ECO:0000256" key="6">
    <source>
        <dbReference type="ARBA" id="ARBA00022932"/>
    </source>
</evidence>
<comment type="catalytic activity">
    <reaction evidence="7">
        <text>DNA(n) + a 2'-deoxyribonucleoside 5'-triphosphate = DNA(n+1) + diphosphate</text>
        <dbReference type="Rhea" id="RHEA:22508"/>
        <dbReference type="Rhea" id="RHEA-COMP:17339"/>
        <dbReference type="Rhea" id="RHEA-COMP:17340"/>
        <dbReference type="ChEBI" id="CHEBI:33019"/>
        <dbReference type="ChEBI" id="CHEBI:61560"/>
        <dbReference type="ChEBI" id="CHEBI:173112"/>
        <dbReference type="EC" id="2.7.7.7"/>
    </reaction>
</comment>
<dbReference type="SUPFAM" id="SSF89550">
    <property type="entry name" value="PHP domain-like"/>
    <property type="match status" value="1"/>
</dbReference>
<keyword evidence="5" id="KW-0235">DNA replication</keyword>
<dbReference type="Gene3D" id="1.10.10.1600">
    <property type="entry name" value="Bacterial DNA polymerase III alpha subunit, thumb domain"/>
    <property type="match status" value="1"/>
</dbReference>
<evidence type="ECO:0000256" key="4">
    <source>
        <dbReference type="ARBA" id="ARBA00022695"/>
    </source>
</evidence>
<dbReference type="SMART" id="SM00481">
    <property type="entry name" value="POLIIIAc"/>
    <property type="match status" value="1"/>
</dbReference>
<reference evidence="10 11" key="1">
    <citation type="submission" date="2024-02" db="EMBL/GenBank/DDBJ databases">
        <title>A novel Gemmatimonadota bacterium.</title>
        <authorList>
            <person name="Du Z.-J."/>
            <person name="Ye Y.-Q."/>
        </authorList>
    </citation>
    <scope>NUCLEOTIDE SEQUENCE [LARGE SCALE GENOMIC DNA]</scope>
    <source>
        <strain evidence="10 11">DH-20</strain>
    </source>
</reference>
<comment type="caution">
    <text evidence="10">The sequence shown here is derived from an EMBL/GenBank/DDBJ whole genome shotgun (WGS) entry which is preliminary data.</text>
</comment>
<dbReference type="InterPro" id="IPR041931">
    <property type="entry name" value="DNA_pol3_alpha_thumb_dom"/>
</dbReference>
<gene>
    <name evidence="10" type="primary">dnaE</name>
    <name evidence="10" type="ORF">WI372_13530</name>
</gene>
<evidence type="ECO:0000256" key="1">
    <source>
        <dbReference type="ARBA" id="ARBA00012417"/>
    </source>
</evidence>
<dbReference type="InterPro" id="IPR004805">
    <property type="entry name" value="DnaE2/DnaE/PolC"/>
</dbReference>
<dbReference type="InterPro" id="IPR040982">
    <property type="entry name" value="DNA_pol3_finger"/>
</dbReference>
<dbReference type="Pfam" id="PF07733">
    <property type="entry name" value="DNA_pol3_alpha"/>
    <property type="match status" value="1"/>
</dbReference>
<dbReference type="InterPro" id="IPR029460">
    <property type="entry name" value="DNAPol_HHH"/>
</dbReference>
<evidence type="ECO:0000256" key="5">
    <source>
        <dbReference type="ARBA" id="ARBA00022705"/>
    </source>
</evidence>
<feature type="region of interest" description="Disordered" evidence="8">
    <location>
        <begin position="1173"/>
        <end position="1201"/>
    </location>
</feature>
<keyword evidence="3 10" id="KW-0808">Transferase</keyword>
<evidence type="ECO:0000256" key="8">
    <source>
        <dbReference type="SAM" id="MobiDB-lite"/>
    </source>
</evidence>
<evidence type="ECO:0000256" key="2">
    <source>
        <dbReference type="ARBA" id="ARBA00019114"/>
    </source>
</evidence>
<dbReference type="GO" id="GO:0003887">
    <property type="term" value="F:DNA-directed DNA polymerase activity"/>
    <property type="evidence" value="ECO:0007669"/>
    <property type="project" value="UniProtKB-EC"/>
</dbReference>
<dbReference type="InterPro" id="IPR004013">
    <property type="entry name" value="PHP_dom"/>
</dbReference>
<dbReference type="PANTHER" id="PTHR32294">
    <property type="entry name" value="DNA POLYMERASE III SUBUNIT ALPHA"/>
    <property type="match status" value="1"/>
</dbReference>
<feature type="domain" description="Polymerase/histidinol phosphatase N-terminal" evidence="9">
    <location>
        <begin position="4"/>
        <end position="71"/>
    </location>
</feature>
<dbReference type="NCBIfam" id="TIGR00594">
    <property type="entry name" value="polc"/>
    <property type="match status" value="1"/>
</dbReference>
<evidence type="ECO:0000256" key="7">
    <source>
        <dbReference type="ARBA" id="ARBA00049244"/>
    </source>
</evidence>
<sequence length="1201" mass="132862">MSFVHLHTHSEYSLLDGANRISDLVERAAEFEMPGVALTDHGCMFGAWTFQKAARKAGIKPILGMEAYVAPGDRRDRSRSGQGERAYYHLVILARDRIGYRNLVKLTSMGYTEGFYHKPRVDRELLEQYSEGLIVSSACLAGEVARNLMADNWDGAREAASWYAEVFRDRYYLEVQGHDSEGQEELNRKILQLGDDLGLPVIATNDAHFLSEGDHEAHDVLCCIGLGKDRNDPNRLQYDRGLYFKNAPEMAARFPDRPDLLENTLAIADAVDLTFDKQYHLPEFPLPEGHADENDFLEYLATQGAKERYGDPLPDEAQERLDYELGVIKGTGYAGYFLIVQDFIAWAREQDIPVGPGRGSAAGSLVAYAMGITNLDPLEHDLLFERFLNPERVSMPDVDIDFCFERRGEVIEYTRQKYGTDAVGQIITFGTMKSRAVIRDVGRTLGFEPGETDRIAKLIPNAPGQSFTVREAVDGLKEVRDLYKLDERHRQLFDYSMTLEGLSRHSSVHAAGVVIAPGPLDEYVPVCVQTGKNGGEDGMVVTQYDMNCLEEAGMLKMDFLGLKTLTVIYDAVEMVKARVGALKHPESGEIYESMDDVPLDDPAVYRMLARGGTSGVFQFESSLATDKLRSMRCDRFENLVATNALIRPGPLDSGMTDVYIRRKLGQEPVTYDHPDLEKSLEPTYGIIVYQEQVMRIANILAGFSLGEADVLRKAVGKKNAALIAEQLNKFVEKSVERGVSEKVARDLADQIETFGRYGFNKSHSAAYSLLSYHTAWLKAHYPAEFMAGLLSSVLDKTDDVVKYIAECRDLPRYLPQLDDGIEVLPPDVNESGWKFTAIGGTQIRFGLGAVRGVGSAAVKSILEARRDGPFTSFFDFLERIDVRALNKRACEALIAAGALDAFGYRAQLKAGLDTAYQEVLTRKAEEEAGQATLFGADAGPGLAREAPPLPEVSDWPEPERLAREKEALGFFISGHPLDRFRDVVQAYDSVNTRNLKEHAGQKIELACVVTSVSRQISKRDNSEWGKIVVEDFHGTATILGFKDSWQSSKDSLQVDGVVLIRGAVSGRERDEEDPPIFLDGVEALEALPGAGYLSLEIEMLAGSKLDDASFAKARSVLQSHPGQAPVELVVGTDNGVKAPRLRSRSIKVDPLGDTLSELREIFGKARVRLVRRAGAATPQTAPAGGRRQWPNGRGSRSRPPS</sequence>
<dbReference type="CDD" id="cd04485">
    <property type="entry name" value="DnaE_OBF"/>
    <property type="match status" value="1"/>
</dbReference>
<evidence type="ECO:0000259" key="9">
    <source>
        <dbReference type="SMART" id="SM00481"/>
    </source>
</evidence>
<dbReference type="SUPFAM" id="SSF160975">
    <property type="entry name" value="AF1531-like"/>
    <property type="match status" value="1"/>
</dbReference>
<dbReference type="PANTHER" id="PTHR32294:SF0">
    <property type="entry name" value="DNA POLYMERASE III SUBUNIT ALPHA"/>
    <property type="match status" value="1"/>
</dbReference>
<dbReference type="InterPro" id="IPR003141">
    <property type="entry name" value="Pol/His_phosphatase_N"/>
</dbReference>
<organism evidence="10 11">
    <name type="scientific">Gaopeijia maritima</name>
    <dbReference type="NCBI Taxonomy" id="3119007"/>
    <lineage>
        <taxon>Bacteria</taxon>
        <taxon>Pseudomonadati</taxon>
        <taxon>Gemmatimonadota</taxon>
        <taxon>Longimicrobiia</taxon>
        <taxon>Gaopeijiales</taxon>
        <taxon>Gaopeijiaceae</taxon>
        <taxon>Gaopeijia</taxon>
    </lineage>
</organism>
<protein>
    <recommendedName>
        <fullName evidence="2">DNA polymerase III subunit alpha</fullName>
        <ecNumber evidence="1">2.7.7.7</ecNumber>
    </recommendedName>
</protein>
<dbReference type="Pfam" id="PF14579">
    <property type="entry name" value="HHH_6"/>
    <property type="match status" value="1"/>
</dbReference>
<evidence type="ECO:0000313" key="11">
    <source>
        <dbReference type="Proteomes" id="UP001484239"/>
    </source>
</evidence>
<dbReference type="Pfam" id="PF17657">
    <property type="entry name" value="DNA_pol3_finger"/>
    <property type="match status" value="1"/>
</dbReference>
<evidence type="ECO:0000256" key="3">
    <source>
        <dbReference type="ARBA" id="ARBA00022679"/>
    </source>
</evidence>
<name>A0ABU9ED19_9BACT</name>
<keyword evidence="6" id="KW-0239">DNA-directed DNA polymerase</keyword>
<dbReference type="Proteomes" id="UP001484239">
    <property type="component" value="Unassembled WGS sequence"/>
</dbReference>
<dbReference type="InterPro" id="IPR016195">
    <property type="entry name" value="Pol/histidinol_Pase-like"/>
</dbReference>
<proteinExistence type="predicted"/>
<accession>A0ABU9ED19</accession>
<dbReference type="InterPro" id="IPR011708">
    <property type="entry name" value="DNA_pol3_alpha_NTPase_dom"/>
</dbReference>
<dbReference type="CDD" id="cd12113">
    <property type="entry name" value="PHP_PolIIIA_DnaE3"/>
    <property type="match status" value="1"/>
</dbReference>
<dbReference type="Gene3D" id="1.10.150.870">
    <property type="match status" value="1"/>
</dbReference>
<dbReference type="EMBL" id="JBBHLI010000008">
    <property type="protein sequence ID" value="MEK9502009.1"/>
    <property type="molecule type" value="Genomic_DNA"/>
</dbReference>
<keyword evidence="4 10" id="KW-0548">Nucleotidyltransferase</keyword>
<dbReference type="Pfam" id="PF02811">
    <property type="entry name" value="PHP"/>
    <property type="match status" value="1"/>
</dbReference>
<keyword evidence="11" id="KW-1185">Reference proteome</keyword>
<dbReference type="NCBIfam" id="NF004226">
    <property type="entry name" value="PRK05673.1"/>
    <property type="match status" value="1"/>
</dbReference>
<feature type="compositionally biased region" description="Low complexity" evidence="8">
    <location>
        <begin position="1173"/>
        <end position="1186"/>
    </location>
</feature>
<evidence type="ECO:0000313" key="10">
    <source>
        <dbReference type="EMBL" id="MEK9502009.1"/>
    </source>
</evidence>
<dbReference type="RefSeq" id="WP_405282624.1">
    <property type="nucleotide sequence ID" value="NZ_CP144380.1"/>
</dbReference>
<dbReference type="Gene3D" id="3.20.20.140">
    <property type="entry name" value="Metal-dependent hydrolases"/>
    <property type="match status" value="1"/>
</dbReference>
<dbReference type="EC" id="2.7.7.7" evidence="1"/>
<dbReference type="NCBIfam" id="NF005298">
    <property type="entry name" value="PRK06826.1"/>
    <property type="match status" value="1"/>
</dbReference>